<name>A0A1G2HVG0_9BACT</name>
<dbReference type="EMBL" id="MHOQ01000035">
    <property type="protein sequence ID" value="OGZ65838.1"/>
    <property type="molecule type" value="Genomic_DNA"/>
</dbReference>
<proteinExistence type="predicted"/>
<reference evidence="2 3" key="1">
    <citation type="journal article" date="2016" name="Nat. Commun.">
        <title>Thousands of microbial genomes shed light on interconnected biogeochemical processes in an aquifer system.</title>
        <authorList>
            <person name="Anantharaman K."/>
            <person name="Brown C.T."/>
            <person name="Hug L.A."/>
            <person name="Sharon I."/>
            <person name="Castelle C.J."/>
            <person name="Probst A.J."/>
            <person name="Thomas B.C."/>
            <person name="Singh A."/>
            <person name="Wilkins M.J."/>
            <person name="Karaoz U."/>
            <person name="Brodie E.L."/>
            <person name="Williams K.H."/>
            <person name="Hubbard S.S."/>
            <person name="Banfield J.F."/>
        </authorList>
    </citation>
    <scope>NUCLEOTIDE SEQUENCE [LARGE SCALE GENOMIC DNA]</scope>
</reference>
<keyword evidence="1" id="KW-0472">Membrane</keyword>
<feature type="transmembrane region" description="Helical" evidence="1">
    <location>
        <begin position="12"/>
        <end position="33"/>
    </location>
</feature>
<evidence type="ECO:0000313" key="3">
    <source>
        <dbReference type="Proteomes" id="UP000179183"/>
    </source>
</evidence>
<keyword evidence="1" id="KW-1133">Transmembrane helix</keyword>
<evidence type="ECO:0000313" key="2">
    <source>
        <dbReference type="EMBL" id="OGZ65838.1"/>
    </source>
</evidence>
<dbReference type="Proteomes" id="UP000179183">
    <property type="component" value="Unassembled WGS sequence"/>
</dbReference>
<evidence type="ECO:0000256" key="1">
    <source>
        <dbReference type="SAM" id="Phobius"/>
    </source>
</evidence>
<organism evidence="2 3">
    <name type="scientific">Candidatus Staskawiczbacteria bacterium RIFCSPHIGHO2_02_FULL_33_16</name>
    <dbReference type="NCBI Taxonomy" id="1802204"/>
    <lineage>
        <taxon>Bacteria</taxon>
        <taxon>Candidatus Staskawicziibacteriota</taxon>
    </lineage>
</organism>
<comment type="caution">
    <text evidence="2">The sequence shown here is derived from an EMBL/GenBank/DDBJ whole genome shotgun (WGS) entry which is preliminary data.</text>
</comment>
<sequence length="128" mass="15166">MNRIQVKKWFSHNWFGFSIVLILIFIIGGYFYWFQLRPAKIKHDCSWVQKHADTVPELTQDQHNECIDQCNSKPTTTNIPITGAINFNKFVSTPFCNCPNPRPYEPAKNWWERANKNQYDFCIHEKGL</sequence>
<protein>
    <submittedName>
        <fullName evidence="2">Uncharacterized protein</fullName>
    </submittedName>
</protein>
<dbReference type="AlphaFoldDB" id="A0A1G2HVG0"/>
<keyword evidence="1" id="KW-0812">Transmembrane</keyword>
<gene>
    <name evidence="2" type="ORF">A3D34_03250</name>
</gene>
<accession>A0A1G2HVG0</accession>